<dbReference type="EMBL" id="SMSE01000001">
    <property type="protein sequence ID" value="TDG16000.1"/>
    <property type="molecule type" value="Genomic_DNA"/>
</dbReference>
<feature type="transmembrane region" description="Helical" evidence="7">
    <location>
        <begin position="132"/>
        <end position="152"/>
    </location>
</feature>
<dbReference type="Pfam" id="PF01566">
    <property type="entry name" value="Nramp"/>
    <property type="match status" value="1"/>
</dbReference>
<dbReference type="PRINTS" id="PR00447">
    <property type="entry name" value="NATRESASSCMP"/>
</dbReference>
<dbReference type="GO" id="GO:0005886">
    <property type="term" value="C:plasma membrane"/>
    <property type="evidence" value="ECO:0007669"/>
    <property type="project" value="TreeGrafter"/>
</dbReference>
<keyword evidence="6 7" id="KW-0472">Membrane</keyword>
<dbReference type="OrthoDB" id="9787548at2"/>
<evidence type="ECO:0000313" key="8">
    <source>
        <dbReference type="EMBL" id="TDG16000.1"/>
    </source>
</evidence>
<dbReference type="InterPro" id="IPR001046">
    <property type="entry name" value="NRAMP_fam"/>
</dbReference>
<feature type="transmembrane region" description="Helical" evidence="7">
    <location>
        <begin position="221"/>
        <end position="245"/>
    </location>
</feature>
<dbReference type="GO" id="GO:0005384">
    <property type="term" value="F:manganese ion transmembrane transporter activity"/>
    <property type="evidence" value="ECO:0007669"/>
    <property type="project" value="TreeGrafter"/>
</dbReference>
<evidence type="ECO:0000256" key="2">
    <source>
        <dbReference type="ARBA" id="ARBA00022448"/>
    </source>
</evidence>
<feature type="transmembrane region" description="Helical" evidence="7">
    <location>
        <begin position="107"/>
        <end position="125"/>
    </location>
</feature>
<evidence type="ECO:0000256" key="6">
    <source>
        <dbReference type="ARBA" id="ARBA00023136"/>
    </source>
</evidence>
<dbReference type="GO" id="GO:0015293">
    <property type="term" value="F:symporter activity"/>
    <property type="evidence" value="ECO:0007669"/>
    <property type="project" value="UniProtKB-KW"/>
</dbReference>
<evidence type="ECO:0000313" key="9">
    <source>
        <dbReference type="Proteomes" id="UP000295554"/>
    </source>
</evidence>
<feature type="transmembrane region" description="Helical" evidence="7">
    <location>
        <begin position="172"/>
        <end position="191"/>
    </location>
</feature>
<dbReference type="GO" id="GO:0034755">
    <property type="term" value="P:iron ion transmembrane transport"/>
    <property type="evidence" value="ECO:0007669"/>
    <property type="project" value="TreeGrafter"/>
</dbReference>
<keyword evidence="3 7" id="KW-0812">Transmembrane</keyword>
<feature type="transmembrane region" description="Helical" evidence="7">
    <location>
        <begin position="364"/>
        <end position="387"/>
    </location>
</feature>
<feature type="transmembrane region" description="Helical" evidence="7">
    <location>
        <begin position="265"/>
        <end position="295"/>
    </location>
</feature>
<evidence type="ECO:0000256" key="1">
    <source>
        <dbReference type="ARBA" id="ARBA00004141"/>
    </source>
</evidence>
<feature type="transmembrane region" description="Helical" evidence="7">
    <location>
        <begin position="307"/>
        <end position="324"/>
    </location>
</feature>
<comment type="caution">
    <text evidence="8">The sequence shown here is derived from an EMBL/GenBank/DDBJ whole genome shotgun (WGS) entry which is preliminary data.</text>
</comment>
<dbReference type="GO" id="GO:0015086">
    <property type="term" value="F:cadmium ion transmembrane transporter activity"/>
    <property type="evidence" value="ECO:0007669"/>
    <property type="project" value="TreeGrafter"/>
</dbReference>
<evidence type="ECO:0000256" key="7">
    <source>
        <dbReference type="SAM" id="Phobius"/>
    </source>
</evidence>
<name>A0A4R5LX14_9GAMM</name>
<evidence type="ECO:0000256" key="4">
    <source>
        <dbReference type="ARBA" id="ARBA00022847"/>
    </source>
</evidence>
<dbReference type="PANTHER" id="PTHR11706">
    <property type="entry name" value="SOLUTE CARRIER PROTEIN FAMILY 11 MEMBER"/>
    <property type="match status" value="1"/>
</dbReference>
<feature type="transmembrane region" description="Helical" evidence="7">
    <location>
        <begin position="66"/>
        <end position="87"/>
    </location>
</feature>
<feature type="transmembrane region" description="Helical" evidence="7">
    <location>
        <begin position="330"/>
        <end position="352"/>
    </location>
</feature>
<keyword evidence="9" id="KW-1185">Reference proteome</keyword>
<dbReference type="Proteomes" id="UP000295554">
    <property type="component" value="Unassembled WGS sequence"/>
</dbReference>
<evidence type="ECO:0000256" key="3">
    <source>
        <dbReference type="ARBA" id="ARBA00022692"/>
    </source>
</evidence>
<accession>A0A4R5LX14</accession>
<keyword evidence="5 7" id="KW-1133">Transmembrane helix</keyword>
<dbReference type="AlphaFoldDB" id="A0A4R5LX14"/>
<organism evidence="8 9">
    <name type="scientific">Seongchinamella unica</name>
    <dbReference type="NCBI Taxonomy" id="2547392"/>
    <lineage>
        <taxon>Bacteria</taxon>
        <taxon>Pseudomonadati</taxon>
        <taxon>Pseudomonadota</taxon>
        <taxon>Gammaproteobacteria</taxon>
        <taxon>Cellvibrionales</taxon>
        <taxon>Halieaceae</taxon>
        <taxon>Seongchinamella</taxon>
    </lineage>
</organism>
<protein>
    <submittedName>
        <fullName evidence="8">Divalent metal cation transporter</fullName>
    </submittedName>
</protein>
<dbReference type="PANTHER" id="PTHR11706:SF33">
    <property type="entry name" value="NATURAL RESISTANCE-ASSOCIATED MACROPHAGE PROTEIN 2"/>
    <property type="match status" value="1"/>
</dbReference>
<comment type="subcellular location">
    <subcellularLocation>
        <location evidence="1">Membrane</location>
        <topology evidence="1">Multi-pass membrane protein</topology>
    </subcellularLocation>
</comment>
<feature type="transmembrane region" description="Helical" evidence="7">
    <location>
        <begin position="25"/>
        <end position="45"/>
    </location>
</feature>
<keyword evidence="2" id="KW-0813">Transport</keyword>
<keyword evidence="4" id="KW-0769">Symport</keyword>
<reference evidence="8 9" key="1">
    <citation type="submission" date="2019-03" db="EMBL/GenBank/DDBJ databases">
        <title>Seongchinamella monodicae gen. nov., sp. nov., a novel member of the Gammaproteobacteria isolated from a tidal mudflat of beach.</title>
        <authorList>
            <person name="Yang H.G."/>
            <person name="Kang J.W."/>
            <person name="Lee S.D."/>
        </authorList>
    </citation>
    <scope>NUCLEOTIDE SEQUENCE [LARGE SCALE GENOMIC DNA]</scope>
    <source>
        <strain evidence="8 9">GH4-78</strain>
    </source>
</reference>
<proteinExistence type="predicted"/>
<gene>
    <name evidence="8" type="ORF">E2F43_01180</name>
</gene>
<sequence>MVAAAFIGPGTVTTATVVGAGFGYALLWALLFSVVATAVLQEMSARLGLVTRKGLSEALRETLAGRWYGTLAVFLVVAAVGLGNAAYEAGNITGAALGLQGISGLPGWVWALAVGLSAGALLASGRYTLIEHVLVALVLLMSLVFLLTFLMVRPPMGTLMAGLFQPSLPPGSLLTAIALIGTTVVPYNLFLHSSTVQEKWPQNLPLGESLKAARLDTGLSIGLGGLITLAIMSTSAAAFFGSGVAVSAVNIAQQLEPLLGPAARYFFAAGLFAAGLSSAVAAPLAAAYAVCGALGWDRGLSSPRFRLVWLGVLLCGTFFAVIGTKPLAAILFAQAANGLLLPVCALFLLLVMNQSRQLGDYRNGVITNLLGLAVVLVTIGLGGLKLIQVFGLA</sequence>
<evidence type="ECO:0000256" key="5">
    <source>
        <dbReference type="ARBA" id="ARBA00022989"/>
    </source>
</evidence>
<dbReference type="NCBIfam" id="NF037982">
    <property type="entry name" value="Nramp_1"/>
    <property type="match status" value="1"/>
</dbReference>